<organism evidence="10 11">
    <name type="scientific">Pelagomonas calceolata</name>
    <dbReference type="NCBI Taxonomy" id="35677"/>
    <lineage>
        <taxon>Eukaryota</taxon>
        <taxon>Sar</taxon>
        <taxon>Stramenopiles</taxon>
        <taxon>Ochrophyta</taxon>
        <taxon>Pelagophyceae</taxon>
        <taxon>Pelagomonadales</taxon>
        <taxon>Pelagomonadaceae</taxon>
        <taxon>Pelagomonas</taxon>
    </lineage>
</organism>
<dbReference type="GO" id="GO:0004650">
    <property type="term" value="F:polygalacturonase activity"/>
    <property type="evidence" value="ECO:0007669"/>
    <property type="project" value="InterPro"/>
</dbReference>
<dbReference type="Gene3D" id="2.160.20.10">
    <property type="entry name" value="Single-stranded right-handed beta-helix, Pectin lyase-like"/>
    <property type="match status" value="1"/>
</dbReference>
<evidence type="ECO:0000256" key="6">
    <source>
        <dbReference type="ARBA" id="ARBA00023295"/>
    </source>
</evidence>
<dbReference type="GO" id="GO:0005975">
    <property type="term" value="P:carbohydrate metabolic process"/>
    <property type="evidence" value="ECO:0007669"/>
    <property type="project" value="InterPro"/>
</dbReference>
<keyword evidence="5 8" id="KW-0378">Hydrolase</keyword>
<dbReference type="PROSITE" id="PS00502">
    <property type="entry name" value="POLYGALACTURONASE"/>
    <property type="match status" value="1"/>
</dbReference>
<evidence type="ECO:0000313" key="10">
    <source>
        <dbReference type="EMBL" id="CAH0374587.1"/>
    </source>
</evidence>
<dbReference type="InterPro" id="IPR011050">
    <property type="entry name" value="Pectin_lyase_fold/virulence"/>
</dbReference>
<dbReference type="SUPFAM" id="SSF51126">
    <property type="entry name" value="Pectin lyase-like"/>
    <property type="match status" value="1"/>
</dbReference>
<name>A0A8J2WZF1_9STRA</name>
<proteinExistence type="inferred from homology"/>
<evidence type="ECO:0000256" key="8">
    <source>
        <dbReference type="RuleBase" id="RU361169"/>
    </source>
</evidence>
<keyword evidence="11" id="KW-1185">Reference proteome</keyword>
<dbReference type="InterPro" id="IPR000743">
    <property type="entry name" value="Glyco_hydro_28"/>
</dbReference>
<dbReference type="InterPro" id="IPR012334">
    <property type="entry name" value="Pectin_lyas_fold"/>
</dbReference>
<keyword evidence="4" id="KW-0964">Secreted</keyword>
<keyword evidence="6 8" id="KW-0326">Glycosidase</keyword>
<evidence type="ECO:0000256" key="5">
    <source>
        <dbReference type="ARBA" id="ARBA00022801"/>
    </source>
</evidence>
<accession>A0A8J2WZF1</accession>
<dbReference type="AlphaFoldDB" id="A0A8J2WZF1"/>
<keyword evidence="3" id="KW-0134">Cell wall</keyword>
<evidence type="ECO:0000256" key="2">
    <source>
        <dbReference type="ARBA" id="ARBA00008834"/>
    </source>
</evidence>
<reference evidence="10" key="1">
    <citation type="submission" date="2021-11" db="EMBL/GenBank/DDBJ databases">
        <authorList>
            <consortium name="Genoscope - CEA"/>
            <person name="William W."/>
        </authorList>
    </citation>
    <scope>NUCLEOTIDE SEQUENCE</scope>
</reference>
<evidence type="ECO:0000256" key="4">
    <source>
        <dbReference type="ARBA" id="ARBA00022525"/>
    </source>
</evidence>
<keyword evidence="9" id="KW-0732">Signal</keyword>
<evidence type="ECO:0000256" key="1">
    <source>
        <dbReference type="ARBA" id="ARBA00004191"/>
    </source>
</evidence>
<comment type="similarity">
    <text evidence="2 8">Belongs to the glycosyl hydrolase 28 family.</text>
</comment>
<comment type="subcellular location">
    <subcellularLocation>
        <location evidence="1">Secreted</location>
        <location evidence="1">Cell wall</location>
    </subcellularLocation>
</comment>
<comment type="caution">
    <text evidence="10">The sequence shown here is derived from an EMBL/GenBank/DDBJ whole genome shotgun (WGS) entry which is preliminary data.</text>
</comment>
<feature type="signal peptide" evidence="9">
    <location>
        <begin position="1"/>
        <end position="16"/>
    </location>
</feature>
<evidence type="ECO:0000256" key="3">
    <source>
        <dbReference type="ARBA" id="ARBA00022512"/>
    </source>
</evidence>
<dbReference type="Proteomes" id="UP000789595">
    <property type="component" value="Unassembled WGS sequence"/>
</dbReference>
<feature type="chain" id="PRO_5035327475" description="Pectate lyase superfamily protein domain-containing protein" evidence="9">
    <location>
        <begin position="17"/>
        <end position="506"/>
    </location>
</feature>
<sequence length="506" mass="55063">MMHRALTLVAVAAAAARPHNHEQRDTVLVRARDRVTRKDLILKVSRDAGMEDLVDSYKQKIVEIADRTQQWLAKADAAYAKDARAHDEERARAAGSSHTAMISVMDHGAKGDGVVDDRAAFEAAVAAARGKTNAVVHLPAGHTFLLSPIELVDETDLEIRIDGTVRAPPMERWPPPPREDSALSAERQRMRYAFLELRRCRAIVISGRGTIQGQGQPWWALRKVRPEVRAPALLVIRESRDCAVRYLSLVESPFYHVVVLDSERVTLDRLRIATPPGSVNTDGVDVLASSDVTISKCHVSTGDDNVAIKEGSRRVQVLGGLFHKGHGLSIGSLGERHTEQSVEDVLIANVRFYRTSNAARVKTWQGGRGRVRNVTFSNLDVRGVYHPLVLDQFYCPESQHPGVCANETDAVAVSDVKVSGIVGWQTSGVAAMLHCSQSTPCGVVATGIDVRSVPGCSNVVRCLNVVPRPGAACADGDNMHGFRLDITRPMTEALGDVPCVHTSAHP</sequence>
<gene>
    <name evidence="10" type="ORF">PECAL_4P18830</name>
</gene>
<evidence type="ECO:0008006" key="12">
    <source>
        <dbReference type="Google" id="ProtNLM"/>
    </source>
</evidence>
<dbReference type="Pfam" id="PF00295">
    <property type="entry name" value="Glyco_hydro_28"/>
    <property type="match status" value="1"/>
</dbReference>
<protein>
    <recommendedName>
        <fullName evidence="12">Pectate lyase superfamily protein domain-containing protein</fullName>
    </recommendedName>
</protein>
<dbReference type="OrthoDB" id="187139at2759"/>
<evidence type="ECO:0000313" key="11">
    <source>
        <dbReference type="Proteomes" id="UP000789595"/>
    </source>
</evidence>
<evidence type="ECO:0000256" key="9">
    <source>
        <dbReference type="SAM" id="SignalP"/>
    </source>
</evidence>
<dbReference type="EMBL" id="CAKKNE010000004">
    <property type="protein sequence ID" value="CAH0374587.1"/>
    <property type="molecule type" value="Genomic_DNA"/>
</dbReference>
<evidence type="ECO:0000256" key="7">
    <source>
        <dbReference type="PROSITE-ProRule" id="PRU10052"/>
    </source>
</evidence>
<dbReference type="PANTHER" id="PTHR31375">
    <property type="match status" value="1"/>
</dbReference>
<feature type="active site" evidence="7">
    <location>
        <position position="326"/>
    </location>
</feature>